<evidence type="ECO:0000313" key="2">
    <source>
        <dbReference type="Proteomes" id="UP000820669"/>
    </source>
</evidence>
<dbReference type="EMBL" id="JAAXLA010000064">
    <property type="protein sequence ID" value="NMI00772.1"/>
    <property type="molecule type" value="Genomic_DNA"/>
</dbReference>
<comment type="caution">
    <text evidence="1">The sequence shown here is derived from an EMBL/GenBank/DDBJ whole genome shotgun (WGS) entry which is preliminary data.</text>
</comment>
<keyword evidence="2" id="KW-1185">Reference proteome</keyword>
<name>A0ABX1SK55_9PSEU</name>
<dbReference type="Proteomes" id="UP000820669">
    <property type="component" value="Unassembled WGS sequence"/>
</dbReference>
<gene>
    <name evidence="1" type="ORF">HF526_26200</name>
</gene>
<dbReference type="RefSeq" id="WP_169384237.1">
    <property type="nucleotide sequence ID" value="NZ_JAAXLA010000064.1"/>
</dbReference>
<reference evidence="1 2" key="1">
    <citation type="submission" date="2020-04" db="EMBL/GenBank/DDBJ databases">
        <authorList>
            <person name="Klaysubun C."/>
            <person name="Duangmal K."/>
            <person name="Lipun K."/>
        </authorList>
    </citation>
    <scope>NUCLEOTIDE SEQUENCE [LARGE SCALE GENOMIC DNA]</scope>
    <source>
        <strain evidence="1 2">K10HN5</strain>
    </source>
</reference>
<evidence type="ECO:0000313" key="1">
    <source>
        <dbReference type="EMBL" id="NMI00772.1"/>
    </source>
</evidence>
<accession>A0ABX1SK55</accession>
<sequence>MRAAAAEVLRTQGRGGLMAAALVRGRPVVGLRAGTACRDRVEHALLGRL</sequence>
<protein>
    <submittedName>
        <fullName evidence="1">Uncharacterized protein</fullName>
    </submittedName>
</protein>
<proteinExistence type="predicted"/>
<organism evidence="1 2">
    <name type="scientific">Pseudonocardia acidicola</name>
    <dbReference type="NCBI Taxonomy" id="2724939"/>
    <lineage>
        <taxon>Bacteria</taxon>
        <taxon>Bacillati</taxon>
        <taxon>Actinomycetota</taxon>
        <taxon>Actinomycetes</taxon>
        <taxon>Pseudonocardiales</taxon>
        <taxon>Pseudonocardiaceae</taxon>
        <taxon>Pseudonocardia</taxon>
    </lineage>
</organism>